<proteinExistence type="predicted"/>
<evidence type="ECO:0000313" key="3">
    <source>
        <dbReference type="Proteomes" id="UP000575083"/>
    </source>
</evidence>
<dbReference type="InterPro" id="IPR021647">
    <property type="entry name" value="CusF_Ec"/>
</dbReference>
<feature type="signal peptide" evidence="1">
    <location>
        <begin position="1"/>
        <end position="30"/>
    </location>
</feature>
<comment type="caution">
    <text evidence="2">The sequence shown here is derived from an EMBL/GenBank/DDBJ whole genome shotgun (WGS) entry which is preliminary data.</text>
</comment>
<name>A0A7X0PC30_9BURK</name>
<feature type="chain" id="PRO_5030946259" evidence="1">
    <location>
        <begin position="31"/>
        <end position="117"/>
    </location>
</feature>
<protein>
    <submittedName>
        <fullName evidence="2">Cu/Ag efflux protein CusF</fullName>
    </submittedName>
</protein>
<keyword evidence="3" id="KW-1185">Reference proteome</keyword>
<organism evidence="2 3">
    <name type="scientific">Acidovorax soli</name>
    <dbReference type="NCBI Taxonomy" id="592050"/>
    <lineage>
        <taxon>Bacteria</taxon>
        <taxon>Pseudomonadati</taxon>
        <taxon>Pseudomonadota</taxon>
        <taxon>Betaproteobacteria</taxon>
        <taxon>Burkholderiales</taxon>
        <taxon>Comamonadaceae</taxon>
        <taxon>Acidovorax</taxon>
    </lineage>
</organism>
<accession>A0A7X0PC30</accession>
<dbReference type="RefSeq" id="WP_184856449.1">
    <property type="nucleotide sequence ID" value="NZ_JACHLK010000002.1"/>
</dbReference>
<dbReference type="InterPro" id="IPR042230">
    <property type="entry name" value="CusF_sf"/>
</dbReference>
<dbReference type="Pfam" id="PF11604">
    <property type="entry name" value="CusF_Ec"/>
    <property type="match status" value="1"/>
</dbReference>
<keyword evidence="1" id="KW-0732">Signal</keyword>
<dbReference type="AlphaFoldDB" id="A0A7X0PC30"/>
<dbReference type="Proteomes" id="UP000575083">
    <property type="component" value="Unassembled WGS sequence"/>
</dbReference>
<dbReference type="EMBL" id="JACHLK010000002">
    <property type="protein sequence ID" value="MBB6559059.1"/>
    <property type="molecule type" value="Genomic_DNA"/>
</dbReference>
<sequence length="117" mass="12204">MPATTTSTLRSAAAVLALACGLPGAASAQAATAVVADPAATVYTQGEYRAVSQEPGSRDSFAHIKVAPGVKIPFSTLTYRVRDAALLKGLQPGTRVEFRAERVEGENVLVAIRPRPQ</sequence>
<reference evidence="2 3" key="1">
    <citation type="submission" date="2020-08" db="EMBL/GenBank/DDBJ databases">
        <title>Functional genomics of gut bacteria from endangered species of beetles.</title>
        <authorList>
            <person name="Carlos-Shanley C."/>
        </authorList>
    </citation>
    <scope>NUCLEOTIDE SEQUENCE [LARGE SCALE GENOMIC DNA]</scope>
    <source>
        <strain evidence="2 3">S00198</strain>
    </source>
</reference>
<evidence type="ECO:0000313" key="2">
    <source>
        <dbReference type="EMBL" id="MBB6559059.1"/>
    </source>
</evidence>
<evidence type="ECO:0000256" key="1">
    <source>
        <dbReference type="SAM" id="SignalP"/>
    </source>
</evidence>
<gene>
    <name evidence="2" type="ORF">HNP48_001723</name>
</gene>
<dbReference type="Gene3D" id="2.40.50.320">
    <property type="entry name" value="Copper binding periplasmic protein CusF"/>
    <property type="match status" value="1"/>
</dbReference>